<dbReference type="PROSITE" id="PS01031">
    <property type="entry name" value="SHSP"/>
    <property type="match status" value="1"/>
</dbReference>
<keyword evidence="5" id="KW-1185">Reference proteome</keyword>
<dbReference type="Pfam" id="PF00011">
    <property type="entry name" value="HSP20"/>
    <property type="match status" value="1"/>
</dbReference>
<name>A0ABS3AVB5_9FIRM</name>
<evidence type="ECO:0000259" key="3">
    <source>
        <dbReference type="PROSITE" id="PS01031"/>
    </source>
</evidence>
<dbReference type="SUPFAM" id="SSF49764">
    <property type="entry name" value="HSP20-like chaperones"/>
    <property type="match status" value="1"/>
</dbReference>
<protein>
    <submittedName>
        <fullName evidence="4">Hsp20/alpha crystallin family protein</fullName>
    </submittedName>
</protein>
<dbReference type="EMBL" id="JAFITA010000001">
    <property type="protein sequence ID" value="MBN4077306.1"/>
    <property type="molecule type" value="Genomic_DNA"/>
</dbReference>
<sequence length="139" mass="15860">MKPVKWEPFGEMKNFFGDFLDFPQMVAKNWGFDLAVDLSEKGGNLIAEVNASGLDPKKIKVSIRDDILTLSGTREEKREKKYHNYYSKEIRRGSFERIVRLPSCVESSKAKASYKNGILEITMPKKARSAQGEVKVKIE</sequence>
<proteinExistence type="inferred from homology"/>
<dbReference type="CDD" id="cd06464">
    <property type="entry name" value="ACD_sHsps-like"/>
    <property type="match status" value="1"/>
</dbReference>
<comment type="similarity">
    <text evidence="1 2">Belongs to the small heat shock protein (HSP20) family.</text>
</comment>
<evidence type="ECO:0000256" key="1">
    <source>
        <dbReference type="PROSITE-ProRule" id="PRU00285"/>
    </source>
</evidence>
<dbReference type="Proteomes" id="UP000765003">
    <property type="component" value="Unassembled WGS sequence"/>
</dbReference>
<dbReference type="InterPro" id="IPR031107">
    <property type="entry name" value="Small_HSP"/>
</dbReference>
<accession>A0ABS3AVB5</accession>
<evidence type="ECO:0000256" key="2">
    <source>
        <dbReference type="RuleBase" id="RU003616"/>
    </source>
</evidence>
<comment type="caution">
    <text evidence="4">The sequence shown here is derived from an EMBL/GenBank/DDBJ whole genome shotgun (WGS) entry which is preliminary data.</text>
</comment>
<evidence type="ECO:0000313" key="4">
    <source>
        <dbReference type="EMBL" id="MBN4077306.1"/>
    </source>
</evidence>
<gene>
    <name evidence="4" type="ORF">JYT19_00175</name>
</gene>
<dbReference type="InterPro" id="IPR002068">
    <property type="entry name" value="A-crystallin/Hsp20_dom"/>
</dbReference>
<dbReference type="PANTHER" id="PTHR11527">
    <property type="entry name" value="HEAT-SHOCK PROTEIN 20 FAMILY MEMBER"/>
    <property type="match status" value="1"/>
</dbReference>
<evidence type="ECO:0000313" key="5">
    <source>
        <dbReference type="Proteomes" id="UP000765003"/>
    </source>
</evidence>
<dbReference type="InterPro" id="IPR008978">
    <property type="entry name" value="HSP20-like_chaperone"/>
</dbReference>
<reference evidence="4" key="1">
    <citation type="submission" date="2021-02" db="EMBL/GenBank/DDBJ databases">
        <title>Activity-based single-cell genomes from oceanic crustal fluid captures similar information to metagenomic and metatranscriptomic surveys with orders of magnitude less sampling.</title>
        <authorList>
            <person name="D'Angelo T.S."/>
            <person name="Orcutt B.N."/>
        </authorList>
    </citation>
    <scope>NUCLEOTIDE SEQUENCE [LARGE SCALE GENOMIC DNA]</scope>
    <source>
        <strain evidence="4">AH-315-E05</strain>
    </source>
</reference>
<feature type="domain" description="SHSP" evidence="3">
    <location>
        <begin position="27"/>
        <end position="139"/>
    </location>
</feature>
<organism evidence="4 5">
    <name type="scientific">Sulfobacillus acidophilus</name>
    <dbReference type="NCBI Taxonomy" id="53633"/>
    <lineage>
        <taxon>Bacteria</taxon>
        <taxon>Bacillati</taxon>
        <taxon>Bacillota</taxon>
        <taxon>Clostridia</taxon>
        <taxon>Eubacteriales</taxon>
        <taxon>Clostridiales Family XVII. Incertae Sedis</taxon>
        <taxon>Sulfobacillus</taxon>
    </lineage>
</organism>
<dbReference type="Gene3D" id="2.60.40.790">
    <property type="match status" value="1"/>
</dbReference>